<organism evidence="2 3">
    <name type="scientific">Trichobilharzia regenti</name>
    <name type="common">Nasal bird schistosome</name>
    <dbReference type="NCBI Taxonomy" id="157069"/>
    <lineage>
        <taxon>Eukaryota</taxon>
        <taxon>Metazoa</taxon>
        <taxon>Spiralia</taxon>
        <taxon>Lophotrochozoa</taxon>
        <taxon>Platyhelminthes</taxon>
        <taxon>Trematoda</taxon>
        <taxon>Digenea</taxon>
        <taxon>Strigeidida</taxon>
        <taxon>Schistosomatoidea</taxon>
        <taxon>Schistosomatidae</taxon>
        <taxon>Trichobilharzia</taxon>
    </lineage>
</organism>
<feature type="region of interest" description="Disordered" evidence="1">
    <location>
        <begin position="193"/>
        <end position="213"/>
    </location>
</feature>
<reference evidence="2" key="1">
    <citation type="submission" date="2022-06" db="EMBL/GenBank/DDBJ databases">
        <authorList>
            <person name="Berger JAMES D."/>
            <person name="Berger JAMES D."/>
        </authorList>
    </citation>
    <scope>NUCLEOTIDE SEQUENCE [LARGE SCALE GENOMIC DNA]</scope>
</reference>
<dbReference type="Proteomes" id="UP000050795">
    <property type="component" value="Unassembled WGS sequence"/>
</dbReference>
<feature type="compositionally biased region" description="Low complexity" evidence="1">
    <location>
        <begin position="301"/>
        <end position="315"/>
    </location>
</feature>
<reference evidence="3" key="2">
    <citation type="submission" date="2023-11" db="UniProtKB">
        <authorList>
            <consortium name="WormBaseParasite"/>
        </authorList>
    </citation>
    <scope>IDENTIFICATION</scope>
</reference>
<feature type="compositionally biased region" description="Basic residues" evidence="1">
    <location>
        <begin position="503"/>
        <end position="514"/>
    </location>
</feature>
<evidence type="ECO:0000313" key="2">
    <source>
        <dbReference type="Proteomes" id="UP000050795"/>
    </source>
</evidence>
<name>A0AA85KAB2_TRIRE</name>
<dbReference type="AlphaFoldDB" id="A0AA85KAB2"/>
<feature type="region of interest" description="Disordered" evidence="1">
    <location>
        <begin position="473"/>
        <end position="553"/>
    </location>
</feature>
<accession>A0AA85KAB2</accession>
<sequence length="553" mass="61067">MATCNTNGLPKHHEDSILSGDSLISIAQPHNISDNTIERKTTNSIMAPRTGPYLVSMPIQLNGTSDPCKSNAADDDNGDTTVGNAAVVVAVDQSISIHHQIPVSSSSISNSPPVVDKNTSSPNVQTSQISSSSSSSTTTVPKRRSVRDKRITNSENTIQYHASLTQRLNVCNDRLLRIRTRALDLLTRLSACHDSSGSQNGDNGDESLPSSFVPSLMSWNLTNEDTESSTDNDDDNDEAEMMNKALSSSKQSWLYTRSVTHSNWQWLRSEIESSRMWMQELEKLKHYVHNSGKEFKDEEANNNNNNNNNSGSSNSRYTSKEITCSRVSPYCVNKRKPRHTYHNLSSPKYAHIMQEFNEYSAGDPHIKCSCSPPFIGPCILCCGCEPSPQPSGVCSVELSNKSDDQDLLTSARSLCTHIHPKLSIPGDVQLALRLESRLSAYSSVHFRPHKATVHSIQAYEKPKHLRTLDSINNNANISSQYKDNDKPNESAIRPTKSSVPRSKNSRLKKRKLVTSKKSQINSSSSSSLQPSPPVLSTKLPRKTQKSAKETEAQ</sequence>
<protein>
    <submittedName>
        <fullName evidence="3">Uncharacterized protein</fullName>
    </submittedName>
</protein>
<feature type="compositionally biased region" description="Low complexity" evidence="1">
    <location>
        <begin position="103"/>
        <end position="140"/>
    </location>
</feature>
<proteinExistence type="predicted"/>
<evidence type="ECO:0000313" key="3">
    <source>
        <dbReference type="WBParaSite" id="TREG1_80830.1"/>
    </source>
</evidence>
<evidence type="ECO:0000256" key="1">
    <source>
        <dbReference type="SAM" id="MobiDB-lite"/>
    </source>
</evidence>
<dbReference type="WBParaSite" id="TREG1_80830.1">
    <property type="protein sequence ID" value="TREG1_80830.1"/>
    <property type="gene ID" value="TREG1_80830"/>
</dbReference>
<keyword evidence="2" id="KW-1185">Reference proteome</keyword>
<feature type="region of interest" description="Disordered" evidence="1">
    <location>
        <begin position="295"/>
        <end position="319"/>
    </location>
</feature>
<feature type="region of interest" description="Disordered" evidence="1">
    <location>
        <begin position="103"/>
        <end position="154"/>
    </location>
</feature>
<feature type="compositionally biased region" description="Low complexity" evidence="1">
    <location>
        <begin position="515"/>
        <end position="537"/>
    </location>
</feature>